<gene>
    <name evidence="2" type="ORF">F4561_003071</name>
</gene>
<name>A0A7W7W2Z7_9ACTN</name>
<dbReference type="InterPro" id="IPR037883">
    <property type="entry name" value="Knr4/Smi1-like_sf"/>
</dbReference>
<dbReference type="Proteomes" id="UP000523007">
    <property type="component" value="Unassembled WGS sequence"/>
</dbReference>
<sequence length="168" mass="19496">MRAEDTDADAWLDQLLAELARLDAARPAEIRGCAEREVREILAECPFGAPPEAYVAFMRKAGRGAGNLFRGSNFYYPDCLGLWSYAQECQQQEDENVPLGDRFFFGHHQGYMLYFFKPEDERVWLYTLEGDGEEAVAPSFQAFVAEHVAIPERFWARFRERDEKNRRQ</sequence>
<protein>
    <recommendedName>
        <fullName evidence="1">Knr4/Smi1-like domain-containing protein</fullName>
    </recommendedName>
</protein>
<keyword evidence="3" id="KW-1185">Reference proteome</keyword>
<dbReference type="RefSeq" id="WP_184579558.1">
    <property type="nucleotide sequence ID" value="NZ_JACHJT010000001.1"/>
</dbReference>
<reference evidence="2 3" key="1">
    <citation type="submission" date="2020-08" db="EMBL/GenBank/DDBJ databases">
        <title>Sequencing the genomes of 1000 actinobacteria strains.</title>
        <authorList>
            <person name="Klenk H.-P."/>
        </authorList>
    </citation>
    <scope>NUCLEOTIDE SEQUENCE [LARGE SCALE GENOMIC DNA]</scope>
    <source>
        <strain evidence="2 3">DSM 102030</strain>
    </source>
</reference>
<evidence type="ECO:0000313" key="2">
    <source>
        <dbReference type="EMBL" id="MBB4932251.1"/>
    </source>
</evidence>
<dbReference type="AlphaFoldDB" id="A0A7W7W2Z7"/>
<organism evidence="2 3">
    <name type="scientific">Lipingzhangella halophila</name>
    <dbReference type="NCBI Taxonomy" id="1783352"/>
    <lineage>
        <taxon>Bacteria</taxon>
        <taxon>Bacillati</taxon>
        <taxon>Actinomycetota</taxon>
        <taxon>Actinomycetes</taxon>
        <taxon>Streptosporangiales</taxon>
        <taxon>Nocardiopsidaceae</taxon>
        <taxon>Lipingzhangella</taxon>
    </lineage>
</organism>
<dbReference type="Pfam" id="PF09346">
    <property type="entry name" value="SMI1_KNR4"/>
    <property type="match status" value="1"/>
</dbReference>
<dbReference type="EMBL" id="JACHJT010000001">
    <property type="protein sequence ID" value="MBB4932251.1"/>
    <property type="molecule type" value="Genomic_DNA"/>
</dbReference>
<evidence type="ECO:0000259" key="1">
    <source>
        <dbReference type="Pfam" id="PF09346"/>
    </source>
</evidence>
<dbReference type="SUPFAM" id="SSF160631">
    <property type="entry name" value="SMI1/KNR4-like"/>
    <property type="match status" value="1"/>
</dbReference>
<comment type="caution">
    <text evidence="2">The sequence shown here is derived from an EMBL/GenBank/DDBJ whole genome shotgun (WGS) entry which is preliminary data.</text>
</comment>
<evidence type="ECO:0000313" key="3">
    <source>
        <dbReference type="Proteomes" id="UP000523007"/>
    </source>
</evidence>
<dbReference type="InterPro" id="IPR018958">
    <property type="entry name" value="Knr4/Smi1-like_dom"/>
</dbReference>
<proteinExistence type="predicted"/>
<feature type="domain" description="Knr4/Smi1-like" evidence="1">
    <location>
        <begin position="51"/>
        <end position="145"/>
    </location>
</feature>
<accession>A0A7W7W2Z7</accession>